<evidence type="ECO:0000256" key="6">
    <source>
        <dbReference type="ARBA" id="ARBA00022932"/>
    </source>
</evidence>
<evidence type="ECO:0000256" key="5">
    <source>
        <dbReference type="ARBA" id="ARBA00022840"/>
    </source>
</evidence>
<dbReference type="InterPro" id="IPR012763">
    <property type="entry name" value="DNA_pol_III_sug/sutau_N"/>
</dbReference>
<accession>A0A1F6MFX7</accession>
<dbReference type="Gene3D" id="1.10.8.60">
    <property type="match status" value="1"/>
</dbReference>
<dbReference type="GO" id="GO:0046872">
    <property type="term" value="F:metal ion binding"/>
    <property type="evidence" value="ECO:0007669"/>
    <property type="project" value="UniProtKB-KW"/>
</dbReference>
<dbReference type="Pfam" id="PF22608">
    <property type="entry name" value="DNAX_ATPase_lid"/>
    <property type="match status" value="1"/>
</dbReference>
<dbReference type="EC" id="2.7.7.7" evidence="8"/>
<comment type="similarity">
    <text evidence="1 8">Belongs to the DnaX/STICHEL family.</text>
</comment>
<feature type="non-terminal residue" evidence="10">
    <location>
        <position position="263"/>
    </location>
</feature>
<keyword evidence="3 8" id="KW-0547">Nucleotide-binding</keyword>
<dbReference type="GO" id="GO:0003887">
    <property type="term" value="F:DNA-directed DNA polymerase activity"/>
    <property type="evidence" value="ECO:0007669"/>
    <property type="project" value="UniProtKB-KW"/>
</dbReference>
<keyword evidence="8" id="KW-0235">DNA replication</keyword>
<proteinExistence type="inferred from homology"/>
<dbReference type="InterPro" id="IPR027417">
    <property type="entry name" value="P-loop_NTPase"/>
</dbReference>
<evidence type="ECO:0000259" key="9">
    <source>
        <dbReference type="SMART" id="SM00382"/>
    </source>
</evidence>
<dbReference type="NCBIfam" id="TIGR02397">
    <property type="entry name" value="dnaX_nterm"/>
    <property type="match status" value="1"/>
</dbReference>
<dbReference type="STRING" id="1798683.A3C90_04115"/>
<evidence type="ECO:0000256" key="7">
    <source>
        <dbReference type="ARBA" id="ARBA00049244"/>
    </source>
</evidence>
<evidence type="ECO:0000256" key="1">
    <source>
        <dbReference type="ARBA" id="ARBA00006360"/>
    </source>
</evidence>
<sequence length="263" mass="28976">MALYHTYRPQTFADVVGQEHIVKTITNQIASGRVAHAYLFSGARGLGKTTTARLIAKAINCPKRKAGAFEPCDACDSCQEIRGSRAIDVIEIDAASQTGVDNVRENIIESARFQPTKSPYKVFIIDEAHMLSTSAFNALLKTLEEPPEHVVLILATTEPHKIPDTIISRCQRFDFKKVAYDTMKQHLEMIAKAEKIKVDADVADRIINKSDGCVRDAVSLLDQIMATGEKHITADAASLVLPTARVDETLRFVRSLILKNAAD</sequence>
<organism evidence="10 11">
    <name type="scientific">Candidatus Magasanikbacteria bacterium RIFCSPHIGHO2_02_FULL_51_14</name>
    <dbReference type="NCBI Taxonomy" id="1798683"/>
    <lineage>
        <taxon>Bacteria</taxon>
        <taxon>Candidatus Magasanikiibacteriota</taxon>
    </lineage>
</organism>
<comment type="caution">
    <text evidence="10">The sequence shown here is derived from an EMBL/GenBank/DDBJ whole genome shotgun (WGS) entry which is preliminary data.</text>
</comment>
<dbReference type="FunFam" id="3.40.50.300:FF:000014">
    <property type="entry name" value="DNA polymerase III subunit gamma/tau"/>
    <property type="match status" value="1"/>
</dbReference>
<keyword evidence="2" id="KW-0479">Metal-binding</keyword>
<dbReference type="Proteomes" id="UP000177457">
    <property type="component" value="Unassembled WGS sequence"/>
</dbReference>
<keyword evidence="5 8" id="KW-0067">ATP-binding</keyword>
<dbReference type="SUPFAM" id="SSF52540">
    <property type="entry name" value="P-loop containing nucleoside triphosphate hydrolases"/>
    <property type="match status" value="1"/>
</dbReference>
<evidence type="ECO:0000313" key="11">
    <source>
        <dbReference type="Proteomes" id="UP000177457"/>
    </source>
</evidence>
<dbReference type="InterPro" id="IPR045085">
    <property type="entry name" value="HLD_clamp_pol_III_gamma_tau"/>
</dbReference>
<comment type="subunit">
    <text evidence="8">DNA polymerase III contains a core (composed of alpha, epsilon and theta chains) that associates with a tau subunit. This core dimerizes to form the POLIII' complex. PolIII' associates with the gamma complex (composed of gamma, delta, delta', psi and chi chains) and with the beta chain to form the complete DNA polymerase III complex.</text>
</comment>
<dbReference type="AlphaFoldDB" id="A0A1F6MFX7"/>
<dbReference type="GO" id="GO:0009360">
    <property type="term" value="C:DNA polymerase III complex"/>
    <property type="evidence" value="ECO:0007669"/>
    <property type="project" value="InterPro"/>
</dbReference>
<dbReference type="PANTHER" id="PTHR11669">
    <property type="entry name" value="REPLICATION FACTOR C / DNA POLYMERASE III GAMMA-TAU SUBUNIT"/>
    <property type="match status" value="1"/>
</dbReference>
<name>A0A1F6MFX7_9BACT</name>
<dbReference type="CDD" id="cd00009">
    <property type="entry name" value="AAA"/>
    <property type="match status" value="1"/>
</dbReference>
<dbReference type="CDD" id="cd18137">
    <property type="entry name" value="HLD_clamp_pol_III_gamma_tau"/>
    <property type="match status" value="1"/>
</dbReference>
<dbReference type="GO" id="GO:0005524">
    <property type="term" value="F:ATP binding"/>
    <property type="evidence" value="ECO:0007669"/>
    <property type="project" value="UniProtKB-KW"/>
</dbReference>
<dbReference type="GO" id="GO:0006261">
    <property type="term" value="P:DNA-templated DNA replication"/>
    <property type="evidence" value="ECO:0007669"/>
    <property type="project" value="TreeGrafter"/>
</dbReference>
<gene>
    <name evidence="8" type="primary">dnaX</name>
    <name evidence="10" type="ORF">A3C90_04115</name>
</gene>
<dbReference type="SMART" id="SM00382">
    <property type="entry name" value="AAA"/>
    <property type="match status" value="1"/>
</dbReference>
<protein>
    <recommendedName>
        <fullName evidence="8">DNA polymerase III subunit gamma/tau</fullName>
        <ecNumber evidence="8">2.7.7.7</ecNumber>
    </recommendedName>
</protein>
<evidence type="ECO:0000256" key="8">
    <source>
        <dbReference type="RuleBase" id="RU364063"/>
    </source>
</evidence>
<dbReference type="InterPro" id="IPR003593">
    <property type="entry name" value="AAA+_ATPase"/>
</dbReference>
<comment type="catalytic activity">
    <reaction evidence="7 8">
        <text>DNA(n) + a 2'-deoxyribonucleoside 5'-triphosphate = DNA(n+1) + diphosphate</text>
        <dbReference type="Rhea" id="RHEA:22508"/>
        <dbReference type="Rhea" id="RHEA-COMP:17339"/>
        <dbReference type="Rhea" id="RHEA-COMP:17340"/>
        <dbReference type="ChEBI" id="CHEBI:33019"/>
        <dbReference type="ChEBI" id="CHEBI:61560"/>
        <dbReference type="ChEBI" id="CHEBI:173112"/>
        <dbReference type="EC" id="2.7.7.7"/>
    </reaction>
</comment>
<evidence type="ECO:0000256" key="3">
    <source>
        <dbReference type="ARBA" id="ARBA00022741"/>
    </source>
</evidence>
<evidence type="ECO:0000256" key="2">
    <source>
        <dbReference type="ARBA" id="ARBA00022723"/>
    </source>
</evidence>
<feature type="domain" description="AAA+ ATPase" evidence="9">
    <location>
        <begin position="34"/>
        <end position="179"/>
    </location>
</feature>
<reference evidence="10 11" key="1">
    <citation type="journal article" date="2016" name="Nat. Commun.">
        <title>Thousands of microbial genomes shed light on interconnected biogeochemical processes in an aquifer system.</title>
        <authorList>
            <person name="Anantharaman K."/>
            <person name="Brown C.T."/>
            <person name="Hug L.A."/>
            <person name="Sharon I."/>
            <person name="Castelle C.J."/>
            <person name="Probst A.J."/>
            <person name="Thomas B.C."/>
            <person name="Singh A."/>
            <person name="Wilkins M.J."/>
            <person name="Karaoz U."/>
            <person name="Brodie E.L."/>
            <person name="Williams K.H."/>
            <person name="Hubbard S.S."/>
            <person name="Banfield J.F."/>
        </authorList>
    </citation>
    <scope>NUCLEOTIDE SEQUENCE [LARGE SCALE GENOMIC DNA]</scope>
</reference>
<dbReference type="Pfam" id="PF13177">
    <property type="entry name" value="DNA_pol3_delta2"/>
    <property type="match status" value="1"/>
</dbReference>
<keyword evidence="8" id="KW-0548">Nucleotidyltransferase</keyword>
<comment type="function">
    <text evidence="8">DNA polymerase III is a complex, multichain enzyme responsible for most of the replicative synthesis in bacteria. This DNA polymerase also exhibits 3' to 5' exonuclease activity.</text>
</comment>
<keyword evidence="4" id="KW-0862">Zinc</keyword>
<evidence type="ECO:0000256" key="4">
    <source>
        <dbReference type="ARBA" id="ARBA00022833"/>
    </source>
</evidence>
<keyword evidence="8" id="KW-0808">Transferase</keyword>
<evidence type="ECO:0000313" key="10">
    <source>
        <dbReference type="EMBL" id="OGH70460.1"/>
    </source>
</evidence>
<dbReference type="InterPro" id="IPR050238">
    <property type="entry name" value="DNA_Rep/Repair_Clamp_Loader"/>
</dbReference>
<dbReference type="EMBL" id="MFQE01000046">
    <property type="protein sequence ID" value="OGH70460.1"/>
    <property type="molecule type" value="Genomic_DNA"/>
</dbReference>
<dbReference type="PANTHER" id="PTHR11669:SF0">
    <property type="entry name" value="PROTEIN STICHEL-LIKE 2"/>
    <property type="match status" value="1"/>
</dbReference>
<keyword evidence="6 8" id="KW-0239">DNA-directed DNA polymerase</keyword>
<dbReference type="Gene3D" id="3.40.50.300">
    <property type="entry name" value="P-loop containing nucleotide triphosphate hydrolases"/>
    <property type="match status" value="1"/>
</dbReference>